<dbReference type="InterPro" id="IPR036188">
    <property type="entry name" value="FAD/NAD-bd_sf"/>
</dbReference>
<reference evidence="5 6" key="1">
    <citation type="submission" date="2022-06" db="EMBL/GenBank/DDBJ databases">
        <title>Genomic Encyclopedia of Archaeal and Bacterial Type Strains, Phase II (KMG-II): from individual species to whole genera.</title>
        <authorList>
            <person name="Goeker M."/>
        </authorList>
    </citation>
    <scope>NUCLEOTIDE SEQUENCE [LARGE SCALE GENOMIC DNA]</scope>
    <source>
        <strain evidence="5 6">DSM 40477</strain>
    </source>
</reference>
<dbReference type="SUPFAM" id="SSF51905">
    <property type="entry name" value="FAD/NAD(P)-binding domain"/>
    <property type="match status" value="1"/>
</dbReference>
<dbReference type="PRINTS" id="PR00757">
    <property type="entry name" value="AMINEOXDASEF"/>
</dbReference>
<dbReference type="Pfam" id="PF01593">
    <property type="entry name" value="Amino_oxidase"/>
    <property type="match status" value="1"/>
</dbReference>
<dbReference type="InterPro" id="IPR050703">
    <property type="entry name" value="Flavin_MAO"/>
</dbReference>
<proteinExistence type="inferred from homology"/>
<dbReference type="PANTHER" id="PTHR43563:SF1">
    <property type="entry name" value="AMINE OXIDASE [FLAVIN-CONTAINING] B"/>
    <property type="match status" value="1"/>
</dbReference>
<feature type="domain" description="Amine oxidase" evidence="4">
    <location>
        <begin position="23"/>
        <end position="450"/>
    </location>
</feature>
<dbReference type="Proteomes" id="UP001205311">
    <property type="component" value="Unassembled WGS sequence"/>
</dbReference>
<keyword evidence="3" id="KW-0560">Oxidoreductase</keyword>
<evidence type="ECO:0000313" key="6">
    <source>
        <dbReference type="Proteomes" id="UP001205311"/>
    </source>
</evidence>
<protein>
    <submittedName>
        <fullName evidence="5">Monoamine oxidase</fullName>
    </submittedName>
</protein>
<evidence type="ECO:0000256" key="1">
    <source>
        <dbReference type="ARBA" id="ARBA00001974"/>
    </source>
</evidence>
<accession>A0ABT1HRN4</accession>
<comment type="caution">
    <text evidence="5">The sequence shown here is derived from an EMBL/GenBank/DDBJ whole genome shotgun (WGS) entry which is preliminary data.</text>
</comment>
<dbReference type="PANTHER" id="PTHR43563">
    <property type="entry name" value="AMINE OXIDASE"/>
    <property type="match status" value="1"/>
</dbReference>
<dbReference type="InterPro" id="IPR002937">
    <property type="entry name" value="Amino_oxidase"/>
</dbReference>
<evidence type="ECO:0000259" key="4">
    <source>
        <dbReference type="Pfam" id="PF01593"/>
    </source>
</evidence>
<dbReference type="EMBL" id="JAMTCP010000007">
    <property type="protein sequence ID" value="MCP2258168.1"/>
    <property type="molecule type" value="Genomic_DNA"/>
</dbReference>
<sequence length="464" mass="49860">MAKSHERGSTVTSVDVVIVGAGFAGLSAAERLVSMGVSVLVVEGRDRVGGRSLSGEVAGVKVDLGATWVARRHTAIRSLASRVGCGTTSQFNRGHNVLWMAGRRHTYTGTLPMVSPAAMVDMARIQTALNKLVSTINVDAAWESPHASRLDDISFGEWLDQKHALGSTRALMTIVSKVQWGCSPGDVSLLHALRYIRAAGGIDHMLDVEGGQQQDRITETTQEIARRLAERLGDSVVVGSPVRRITQDDNGVTVRTDSDAIKAKYVIVTAAPAHRADIEFQPALPEKSEGLTKTWRMGALSKAFVAYHEPFWRADGLSGEALTDTGTVFITFDVSPNDTGPGVLMAFCDPRVFDGFSPENRRSRVIRQLVDLYGPRANSPIDYVDHCWGTEPFAPGGPNPAVPPYASVSHASALTEPHGRVHWAGTETAGEWAGTMNGAVLTGQRAAERVAALLSHDAREEPTR</sequence>
<evidence type="ECO:0000256" key="3">
    <source>
        <dbReference type="ARBA" id="ARBA00023002"/>
    </source>
</evidence>
<dbReference type="InterPro" id="IPR001613">
    <property type="entry name" value="Flavin_amine_oxidase"/>
</dbReference>
<dbReference type="SUPFAM" id="SSF54373">
    <property type="entry name" value="FAD-linked reductases, C-terminal domain"/>
    <property type="match status" value="1"/>
</dbReference>
<name>A0ABT1HRN4_STRSD</name>
<dbReference type="Gene3D" id="3.50.50.60">
    <property type="entry name" value="FAD/NAD(P)-binding domain"/>
    <property type="match status" value="1"/>
</dbReference>
<organism evidence="5 6">
    <name type="scientific">Streptoalloteichus tenebrarius (strain ATCC 17920 / DSM 40477 / JCM 4838 / CBS 697.72 / NBRC 16177 / NCIMB 11028 / NRRL B-12390 / A12253. 1 / ISP 5477)</name>
    <name type="common">Streptomyces tenebrarius</name>
    <dbReference type="NCBI Taxonomy" id="1933"/>
    <lineage>
        <taxon>Bacteria</taxon>
        <taxon>Bacillati</taxon>
        <taxon>Actinomycetota</taxon>
        <taxon>Actinomycetes</taxon>
        <taxon>Pseudonocardiales</taxon>
        <taxon>Pseudonocardiaceae</taxon>
        <taxon>Streptoalloteichus</taxon>
    </lineage>
</organism>
<evidence type="ECO:0000256" key="2">
    <source>
        <dbReference type="ARBA" id="ARBA00005995"/>
    </source>
</evidence>
<keyword evidence="6" id="KW-1185">Reference proteome</keyword>
<comment type="similarity">
    <text evidence="2">Belongs to the flavin monoamine oxidase family.</text>
</comment>
<gene>
    <name evidence="5" type="ORF">LX15_001862</name>
</gene>
<evidence type="ECO:0000313" key="5">
    <source>
        <dbReference type="EMBL" id="MCP2258168.1"/>
    </source>
</evidence>
<comment type="cofactor">
    <cofactor evidence="1">
        <name>FAD</name>
        <dbReference type="ChEBI" id="CHEBI:57692"/>
    </cofactor>
</comment>